<dbReference type="Gene3D" id="2.160.10.10">
    <property type="entry name" value="Hexapeptide repeat proteins"/>
    <property type="match status" value="1"/>
</dbReference>
<keyword evidence="2" id="KW-1185">Reference proteome</keyword>
<dbReference type="PANTHER" id="PTHR23416">
    <property type="entry name" value="SIALIC ACID SYNTHASE-RELATED"/>
    <property type="match status" value="1"/>
</dbReference>
<gene>
    <name evidence="1" type="ORF">HD841_001913</name>
</gene>
<keyword evidence="1" id="KW-0808">Transferase</keyword>
<reference evidence="1 2" key="1">
    <citation type="submission" date="2020-07" db="EMBL/GenBank/DDBJ databases">
        <authorList>
            <person name="Partida-Martinez L."/>
            <person name="Huntemann M."/>
            <person name="Clum A."/>
            <person name="Wang J."/>
            <person name="Palaniappan K."/>
            <person name="Ritter S."/>
            <person name="Chen I.-M."/>
            <person name="Stamatis D."/>
            <person name="Reddy T."/>
            <person name="O'Malley R."/>
            <person name="Daum C."/>
            <person name="Shapiro N."/>
            <person name="Ivanova N."/>
            <person name="Kyrpides N."/>
            <person name="Woyke T."/>
        </authorList>
    </citation>
    <scope>NUCLEOTIDE SEQUENCE [LARGE SCALE GENOMIC DNA]</scope>
    <source>
        <strain evidence="1 2">AS2.3</strain>
    </source>
</reference>
<organism evidence="1 2">
    <name type="scientific">Sphingomonas melonis</name>
    <dbReference type="NCBI Taxonomy" id="152682"/>
    <lineage>
        <taxon>Bacteria</taxon>
        <taxon>Pseudomonadati</taxon>
        <taxon>Pseudomonadota</taxon>
        <taxon>Alphaproteobacteria</taxon>
        <taxon>Sphingomonadales</taxon>
        <taxon>Sphingomonadaceae</taxon>
        <taxon>Sphingomonas</taxon>
    </lineage>
</organism>
<accession>A0A7Y9FMZ4</accession>
<name>A0A7Y9FMZ4_9SPHN</name>
<reference evidence="1 2" key="2">
    <citation type="submission" date="2020-08" db="EMBL/GenBank/DDBJ databases">
        <title>The Agave Microbiome: Exploring the role of microbial communities in plant adaptations to desert environments.</title>
        <authorList>
            <person name="Partida-Martinez L.P."/>
        </authorList>
    </citation>
    <scope>NUCLEOTIDE SEQUENCE [LARGE SCALE GENOMIC DNA]</scope>
    <source>
        <strain evidence="1 2">AS2.3</strain>
    </source>
</reference>
<proteinExistence type="predicted"/>
<protein>
    <submittedName>
        <fullName evidence="1">Maltose O-acetyltransferase</fullName>
        <ecNumber evidence="1">2.3.1.79</ecNumber>
    </submittedName>
</protein>
<comment type="caution">
    <text evidence="1">The sequence shown here is derived from an EMBL/GenBank/DDBJ whole genome shotgun (WGS) entry which is preliminary data.</text>
</comment>
<evidence type="ECO:0000313" key="1">
    <source>
        <dbReference type="EMBL" id="NYD90133.1"/>
    </source>
</evidence>
<dbReference type="EC" id="2.3.1.79" evidence="1"/>
<keyword evidence="1" id="KW-0012">Acyltransferase</keyword>
<dbReference type="RefSeq" id="WP_179508591.1">
    <property type="nucleotide sequence ID" value="NZ_JACCBY010000002.1"/>
</dbReference>
<dbReference type="InterPro" id="IPR011004">
    <property type="entry name" value="Trimer_LpxA-like_sf"/>
</dbReference>
<dbReference type="EMBL" id="JACCBY010000002">
    <property type="protein sequence ID" value="NYD90133.1"/>
    <property type="molecule type" value="Genomic_DNA"/>
</dbReference>
<evidence type="ECO:0000313" key="2">
    <source>
        <dbReference type="Proteomes" id="UP000517753"/>
    </source>
</evidence>
<dbReference type="AlphaFoldDB" id="A0A7Y9FMZ4"/>
<dbReference type="SUPFAM" id="SSF51161">
    <property type="entry name" value="Trimeric LpxA-like enzymes"/>
    <property type="match status" value="1"/>
</dbReference>
<dbReference type="GO" id="GO:0008925">
    <property type="term" value="F:maltose O-acetyltransferase activity"/>
    <property type="evidence" value="ECO:0007669"/>
    <property type="project" value="UniProtKB-EC"/>
</dbReference>
<dbReference type="Proteomes" id="UP000517753">
    <property type="component" value="Unassembled WGS sequence"/>
</dbReference>
<dbReference type="InterPro" id="IPR051159">
    <property type="entry name" value="Hexapeptide_acetyltransf"/>
</dbReference>
<sequence length="212" mass="22793">MSQKRWKRTKLRALILRVQGSVFISDGMRRRLLNFAGARIHPTATIRHSCWLDSADIVMGRDAMLNCFARYDGAAPLVFEDGARVSSGVTFTTSTHYHTGNPARRSSRETIDEPITIKAGSWVMTDVTINPGVTIAEGCEIGAKALVVEDTEPNGLYVNTAGPSGTVRARRIKDLPVPGVRGEPVTLARGDGGNARGAEPLAAPIRAVARAT</sequence>